<dbReference type="EMBL" id="JADGJH010005691">
    <property type="protein sequence ID" value="KAJ3079640.1"/>
    <property type="molecule type" value="Genomic_DNA"/>
</dbReference>
<protein>
    <submittedName>
        <fullName evidence="2">Uncharacterized protein</fullName>
    </submittedName>
</protein>
<proteinExistence type="predicted"/>
<dbReference type="Proteomes" id="UP001211907">
    <property type="component" value="Unassembled WGS sequence"/>
</dbReference>
<name>A0AAD5SLP6_9FUNG</name>
<evidence type="ECO:0000313" key="3">
    <source>
        <dbReference type="Proteomes" id="UP001211907"/>
    </source>
</evidence>
<evidence type="ECO:0000256" key="1">
    <source>
        <dbReference type="SAM" id="MobiDB-lite"/>
    </source>
</evidence>
<evidence type="ECO:0000313" key="2">
    <source>
        <dbReference type="EMBL" id="KAJ3079640.1"/>
    </source>
</evidence>
<comment type="caution">
    <text evidence="2">The sequence shown here is derived from an EMBL/GenBank/DDBJ whole genome shotgun (WGS) entry which is preliminary data.</text>
</comment>
<reference evidence="2" key="1">
    <citation type="submission" date="2020-05" db="EMBL/GenBank/DDBJ databases">
        <title>Phylogenomic resolution of chytrid fungi.</title>
        <authorList>
            <person name="Stajich J.E."/>
            <person name="Amses K."/>
            <person name="Simmons R."/>
            <person name="Seto K."/>
            <person name="Myers J."/>
            <person name="Bonds A."/>
            <person name="Quandt C.A."/>
            <person name="Barry K."/>
            <person name="Liu P."/>
            <person name="Grigoriev I."/>
            <person name="Longcore J.E."/>
            <person name="James T.Y."/>
        </authorList>
    </citation>
    <scope>NUCLEOTIDE SEQUENCE</scope>
    <source>
        <strain evidence="2">JEL0513</strain>
    </source>
</reference>
<feature type="non-terminal residue" evidence="2">
    <location>
        <position position="300"/>
    </location>
</feature>
<feature type="region of interest" description="Disordered" evidence="1">
    <location>
        <begin position="48"/>
        <end position="75"/>
    </location>
</feature>
<dbReference type="AlphaFoldDB" id="A0AAD5SLP6"/>
<gene>
    <name evidence="2" type="ORF">HK100_010363</name>
</gene>
<sequence>MKKINLSEYSSKVKLSSATAVAMTPPVASLVNGGGPVKVAVKLESQSNSTSSVTGTGADQSAAAGGGNDGSTTTTTKLNWKNFVAIHKHKGDEINQKMKGGGGNGGGGTVVSEAETQLMILNYCASIFYSLLESGKDDGQIAKTHMHESALLQFVLKRLSKVKMNEIYSLMLRLESILLTRFARRKLHESCKRAKSLSAHVSEKTKDSNAGDMYMLQCESQNMVNLKDVLHTTLEVDQMMHKAESQWNTAEKKCLNYHDAFPQAGQNGRFQITSYCEYKDLSEYGVRCLREYAERNGING</sequence>
<keyword evidence="3" id="KW-1185">Reference proteome</keyword>
<accession>A0AAD5SLP6</accession>
<organism evidence="2 3">
    <name type="scientific">Physocladia obscura</name>
    <dbReference type="NCBI Taxonomy" id="109957"/>
    <lineage>
        <taxon>Eukaryota</taxon>
        <taxon>Fungi</taxon>
        <taxon>Fungi incertae sedis</taxon>
        <taxon>Chytridiomycota</taxon>
        <taxon>Chytridiomycota incertae sedis</taxon>
        <taxon>Chytridiomycetes</taxon>
        <taxon>Chytridiales</taxon>
        <taxon>Chytriomycetaceae</taxon>
        <taxon>Physocladia</taxon>
    </lineage>
</organism>
<feature type="compositionally biased region" description="Low complexity" evidence="1">
    <location>
        <begin position="54"/>
        <end position="63"/>
    </location>
</feature>